<gene>
    <name evidence="1" type="ORF">FWK35_00033690</name>
</gene>
<feature type="non-terminal residue" evidence="1">
    <location>
        <position position="120"/>
    </location>
</feature>
<sequence length="120" mass="14023">MLCAFLDSERSNECIDFTILYFFFVSVYSRTCRNNARISNFGGGFRFVIESSWCIGKFQKRFKKNDGKMGIFTQNQFSTKTIFLYGCNSKTNHCKNLKFSTNVYVSFKFLENLPKTQIFA</sequence>
<protein>
    <submittedName>
        <fullName evidence="1">Uncharacterized protein</fullName>
    </submittedName>
</protein>
<dbReference type="EMBL" id="VUJU01009386">
    <property type="protein sequence ID" value="KAF0720870.1"/>
    <property type="molecule type" value="Genomic_DNA"/>
</dbReference>
<comment type="caution">
    <text evidence="1">The sequence shown here is derived from an EMBL/GenBank/DDBJ whole genome shotgun (WGS) entry which is preliminary data.</text>
</comment>
<reference evidence="1 2" key="1">
    <citation type="submission" date="2019-08" db="EMBL/GenBank/DDBJ databases">
        <title>Whole genome of Aphis craccivora.</title>
        <authorList>
            <person name="Voronova N.V."/>
            <person name="Shulinski R.S."/>
            <person name="Bandarenka Y.V."/>
            <person name="Zhorov D.G."/>
            <person name="Warner D."/>
        </authorList>
    </citation>
    <scope>NUCLEOTIDE SEQUENCE [LARGE SCALE GENOMIC DNA]</scope>
    <source>
        <strain evidence="1">180601</strain>
        <tissue evidence="1">Whole Body</tissue>
    </source>
</reference>
<organism evidence="1 2">
    <name type="scientific">Aphis craccivora</name>
    <name type="common">Cowpea aphid</name>
    <dbReference type="NCBI Taxonomy" id="307492"/>
    <lineage>
        <taxon>Eukaryota</taxon>
        <taxon>Metazoa</taxon>
        <taxon>Ecdysozoa</taxon>
        <taxon>Arthropoda</taxon>
        <taxon>Hexapoda</taxon>
        <taxon>Insecta</taxon>
        <taxon>Pterygota</taxon>
        <taxon>Neoptera</taxon>
        <taxon>Paraneoptera</taxon>
        <taxon>Hemiptera</taxon>
        <taxon>Sternorrhyncha</taxon>
        <taxon>Aphidomorpha</taxon>
        <taxon>Aphidoidea</taxon>
        <taxon>Aphididae</taxon>
        <taxon>Aphidini</taxon>
        <taxon>Aphis</taxon>
        <taxon>Aphis</taxon>
    </lineage>
</organism>
<dbReference type="AlphaFoldDB" id="A0A6G0W3S5"/>
<evidence type="ECO:0000313" key="1">
    <source>
        <dbReference type="EMBL" id="KAF0720870.1"/>
    </source>
</evidence>
<dbReference type="OrthoDB" id="10421455at2759"/>
<accession>A0A6G0W3S5</accession>
<evidence type="ECO:0000313" key="2">
    <source>
        <dbReference type="Proteomes" id="UP000478052"/>
    </source>
</evidence>
<proteinExistence type="predicted"/>
<name>A0A6G0W3S5_APHCR</name>
<keyword evidence="2" id="KW-1185">Reference proteome</keyword>
<dbReference type="Proteomes" id="UP000478052">
    <property type="component" value="Unassembled WGS sequence"/>
</dbReference>